<feature type="transmembrane region" description="Helical" evidence="1">
    <location>
        <begin position="30"/>
        <end position="46"/>
    </location>
</feature>
<evidence type="ECO:0000256" key="1">
    <source>
        <dbReference type="HAMAP-Rule" id="MF_02088"/>
    </source>
</evidence>
<comment type="subcellular location">
    <subcellularLocation>
        <location evidence="1">Cell membrane</location>
        <topology evidence="1">Multi-pass membrane protein</topology>
    </subcellularLocation>
</comment>
<accession>A0A972K5J9</accession>
<keyword evidence="1" id="KW-0472">Membrane</keyword>
<feature type="transmembrane region" description="Helical" evidence="1">
    <location>
        <begin position="6"/>
        <end position="25"/>
    </location>
</feature>
<sequence>MFNLAWGCTFVIVNFVLFLLSYRLFGRKGLYAWVGIATILANIQVIKTIEIFGIVLTLGNSIYASIYMTTDLLNEKYGAKAAKQAVWFGFFTLFASTIIMQMVLVFIPQESDISQEALKQIFGLAPQIALGSVCAYLVSQFLDVYVFSALKRRFPARGQFWLRINGSTGLSQFVDSLVFCSIAFYGVFPIDVWWQILLTTYVLKFVISLAGTPVLYIARSFPIREEDKPAAD</sequence>
<dbReference type="RefSeq" id="WP_171655367.1">
    <property type="nucleotide sequence ID" value="NZ_WHOD01000106.1"/>
</dbReference>
<feature type="transmembrane region" description="Helical" evidence="1">
    <location>
        <begin position="52"/>
        <end position="73"/>
    </location>
</feature>
<dbReference type="EMBL" id="WHOD01000106">
    <property type="protein sequence ID" value="NOU97117.1"/>
    <property type="molecule type" value="Genomic_DNA"/>
</dbReference>
<dbReference type="GO" id="GO:0022857">
    <property type="term" value="F:transmembrane transporter activity"/>
    <property type="evidence" value="ECO:0007669"/>
    <property type="project" value="UniProtKB-UniRule"/>
</dbReference>
<dbReference type="GO" id="GO:0005886">
    <property type="term" value="C:plasma membrane"/>
    <property type="evidence" value="ECO:0007669"/>
    <property type="project" value="UniProtKB-SubCell"/>
</dbReference>
<comment type="function">
    <text evidence="1">Involved in the import of queuosine (Q) precursors, required for Q precursor salvage.</text>
</comment>
<dbReference type="InterPro" id="IPR003744">
    <property type="entry name" value="YhhQ"/>
</dbReference>
<keyword evidence="1" id="KW-0813">Transport</keyword>
<keyword evidence="1" id="KW-1133">Transmembrane helix</keyword>
<keyword evidence="1" id="KW-0812">Transmembrane</keyword>
<gene>
    <name evidence="2" type="ORF">GC093_28405</name>
</gene>
<feature type="transmembrane region" description="Helical" evidence="1">
    <location>
        <begin position="169"/>
        <end position="188"/>
    </location>
</feature>
<dbReference type="HAMAP" id="MF_02088">
    <property type="entry name" value="Q_prec_transport"/>
    <property type="match status" value="1"/>
</dbReference>
<keyword evidence="3" id="KW-1185">Reference proteome</keyword>
<dbReference type="Pfam" id="PF02592">
    <property type="entry name" value="Vut_1"/>
    <property type="match status" value="1"/>
</dbReference>
<feature type="transmembrane region" description="Helical" evidence="1">
    <location>
        <begin position="194"/>
        <end position="218"/>
    </location>
</feature>
<dbReference type="PANTHER" id="PTHR34300">
    <property type="entry name" value="QUEUOSINE PRECURSOR TRANSPORTER-RELATED"/>
    <property type="match status" value="1"/>
</dbReference>
<dbReference type="Proteomes" id="UP000641588">
    <property type="component" value="Unassembled WGS sequence"/>
</dbReference>
<dbReference type="AlphaFoldDB" id="A0A972K5J9"/>
<feature type="transmembrane region" description="Helical" evidence="1">
    <location>
        <begin position="85"/>
        <end position="107"/>
    </location>
</feature>
<protein>
    <recommendedName>
        <fullName evidence="1">Probable queuosine precursor transporter</fullName>
        <shortName evidence="1">Q precursor transporter</shortName>
    </recommendedName>
</protein>
<organism evidence="2 3">
    <name type="scientific">Paenibacillus foliorum</name>
    <dbReference type="NCBI Taxonomy" id="2654974"/>
    <lineage>
        <taxon>Bacteria</taxon>
        <taxon>Bacillati</taxon>
        <taxon>Bacillota</taxon>
        <taxon>Bacilli</taxon>
        <taxon>Bacillales</taxon>
        <taxon>Paenibacillaceae</taxon>
        <taxon>Paenibacillus</taxon>
    </lineage>
</organism>
<reference evidence="2" key="1">
    <citation type="submission" date="2019-10" db="EMBL/GenBank/DDBJ databases">
        <title>Description of Paenibacillus glebae sp. nov.</title>
        <authorList>
            <person name="Carlier A."/>
            <person name="Qi S."/>
        </authorList>
    </citation>
    <scope>NUCLEOTIDE SEQUENCE</scope>
    <source>
        <strain evidence="2">LMG 31456</strain>
    </source>
</reference>
<feature type="transmembrane region" description="Helical" evidence="1">
    <location>
        <begin position="127"/>
        <end position="148"/>
    </location>
</feature>
<keyword evidence="1" id="KW-1003">Cell membrane</keyword>
<comment type="caution">
    <text evidence="2">The sequence shown here is derived from an EMBL/GenBank/DDBJ whole genome shotgun (WGS) entry which is preliminary data.</text>
</comment>
<comment type="similarity">
    <text evidence="1">Belongs to the vitamin uptake transporter (VUT/ECF) (TC 2.A.88) family. Q precursor transporter subfamily.</text>
</comment>
<evidence type="ECO:0000313" key="3">
    <source>
        <dbReference type="Proteomes" id="UP000641588"/>
    </source>
</evidence>
<proteinExistence type="inferred from homology"/>
<dbReference type="NCBIfam" id="TIGR00697">
    <property type="entry name" value="queuosine precursor transporter"/>
    <property type="match status" value="1"/>
</dbReference>
<dbReference type="PANTHER" id="PTHR34300:SF2">
    <property type="entry name" value="QUEUOSINE PRECURSOR TRANSPORTER-RELATED"/>
    <property type="match status" value="1"/>
</dbReference>
<name>A0A972K5J9_9BACL</name>
<evidence type="ECO:0000313" key="2">
    <source>
        <dbReference type="EMBL" id="NOU97117.1"/>
    </source>
</evidence>